<dbReference type="InterPro" id="IPR036477">
    <property type="entry name" value="Formyl_transf_N_sf"/>
</dbReference>
<dbReference type="AlphaFoldDB" id="A0A0G1NNA2"/>
<dbReference type="InterPro" id="IPR041711">
    <property type="entry name" value="Met-tRNA-FMT_N"/>
</dbReference>
<dbReference type="GO" id="GO:0005829">
    <property type="term" value="C:cytosol"/>
    <property type="evidence" value="ECO:0007669"/>
    <property type="project" value="TreeGrafter"/>
</dbReference>
<dbReference type="CDD" id="cd08646">
    <property type="entry name" value="FMT_core_Met-tRNA-FMT_N"/>
    <property type="match status" value="1"/>
</dbReference>
<protein>
    <recommendedName>
        <fullName evidence="1">methionyl-tRNA formyltransferase</fullName>
        <ecNumber evidence="1">2.1.2.9</ecNumber>
    </recommendedName>
</protein>
<evidence type="ECO:0000259" key="2">
    <source>
        <dbReference type="Pfam" id="PF00551"/>
    </source>
</evidence>
<comment type="caution">
    <text evidence="3">The sequence shown here is derived from an EMBL/GenBank/DDBJ whole genome shotgun (WGS) entry which is preliminary data.</text>
</comment>
<organism evidence="3 4">
    <name type="scientific">Candidatus Nomurabacteria bacterium GW2011_GWA1_46_11</name>
    <dbReference type="NCBI Taxonomy" id="1618732"/>
    <lineage>
        <taxon>Bacteria</taxon>
        <taxon>Candidatus Nomuraibacteriota</taxon>
    </lineage>
</organism>
<dbReference type="InterPro" id="IPR011034">
    <property type="entry name" value="Formyl_transferase-like_C_sf"/>
</dbReference>
<name>A0A0G1NNA2_9BACT</name>
<dbReference type="SUPFAM" id="SSF50486">
    <property type="entry name" value="FMT C-terminal domain-like"/>
    <property type="match status" value="1"/>
</dbReference>
<accession>A0A0G1NNA2</accession>
<evidence type="ECO:0000313" key="3">
    <source>
        <dbReference type="EMBL" id="KKU21926.1"/>
    </source>
</evidence>
<feature type="domain" description="Formyl transferase N-terminal" evidence="2">
    <location>
        <begin position="3"/>
        <end position="186"/>
    </location>
</feature>
<evidence type="ECO:0000256" key="1">
    <source>
        <dbReference type="ARBA" id="ARBA00012261"/>
    </source>
</evidence>
<reference evidence="3 4" key="1">
    <citation type="journal article" date="2015" name="Nature">
        <title>rRNA introns, odd ribosomes, and small enigmatic genomes across a large radiation of phyla.</title>
        <authorList>
            <person name="Brown C.T."/>
            <person name="Hug L.A."/>
            <person name="Thomas B.C."/>
            <person name="Sharon I."/>
            <person name="Castelle C.J."/>
            <person name="Singh A."/>
            <person name="Wilkins M.J."/>
            <person name="Williams K.H."/>
            <person name="Banfield J.F."/>
        </authorList>
    </citation>
    <scope>NUCLEOTIDE SEQUENCE [LARGE SCALE GENOMIC DNA]</scope>
</reference>
<dbReference type="PANTHER" id="PTHR11138">
    <property type="entry name" value="METHIONYL-TRNA FORMYLTRANSFERASE"/>
    <property type="match status" value="1"/>
</dbReference>
<dbReference type="GO" id="GO:0004479">
    <property type="term" value="F:methionyl-tRNA formyltransferase activity"/>
    <property type="evidence" value="ECO:0007669"/>
    <property type="project" value="UniProtKB-EC"/>
</dbReference>
<dbReference type="PANTHER" id="PTHR11138:SF5">
    <property type="entry name" value="METHIONYL-TRNA FORMYLTRANSFERASE, MITOCHONDRIAL"/>
    <property type="match status" value="1"/>
</dbReference>
<dbReference type="Pfam" id="PF00551">
    <property type="entry name" value="Formyl_trans_N"/>
    <property type="match status" value="1"/>
</dbReference>
<proteinExistence type="predicted"/>
<dbReference type="Gene3D" id="3.40.50.12230">
    <property type="match status" value="1"/>
</dbReference>
<dbReference type="Proteomes" id="UP000034107">
    <property type="component" value="Unassembled WGS sequence"/>
</dbReference>
<sequence length="335" mass="37780">MFKVLFFGSFQNYSVQVLEKLLAAKNTIKVVGVITTPPRPAGREQLLKQTEVQTFAQKKQLAVLPLENLDRSPGELINLGKLEEVPDFIVVAGYGKLIPEHWLRFPKIAPINVHFSLLPDYPGRFPAEWALLTGETKTGVTIITMSTKFDQGEILTQREITIADLETRETLYKKLYDLGGDLAVETLPIFAEGKIKPISQDLERPHKYARQITRDDGFIPWDILITAVKGDPLQGETLQRVSLFKEIGQIKDITDQSLAILIERMLRAFDPWPGVWTLNQSGRGKATKEESRIKILKGHLEDRRLVIDWLQVEGRSPLSGKDALNFIAKLTQGSD</sequence>
<gene>
    <name evidence="3" type="ORF">UX31_C0009G0004</name>
</gene>
<dbReference type="InterPro" id="IPR002376">
    <property type="entry name" value="Formyl_transf_N"/>
</dbReference>
<dbReference type="EC" id="2.1.2.9" evidence="1"/>
<keyword evidence="3" id="KW-0808">Transferase</keyword>
<evidence type="ECO:0000313" key="4">
    <source>
        <dbReference type="Proteomes" id="UP000034107"/>
    </source>
</evidence>
<dbReference type="EMBL" id="LCLS01000009">
    <property type="protein sequence ID" value="KKU21926.1"/>
    <property type="molecule type" value="Genomic_DNA"/>
</dbReference>
<dbReference type="SUPFAM" id="SSF53328">
    <property type="entry name" value="Formyltransferase"/>
    <property type="match status" value="1"/>
</dbReference>